<name>A0A8X8XQX2_SALSN</name>
<dbReference type="GO" id="GO:0008283">
    <property type="term" value="P:cell population proliferation"/>
    <property type="evidence" value="ECO:0007669"/>
    <property type="project" value="UniProtKB-UniRule"/>
</dbReference>
<proteinExistence type="inferred from homology"/>
<comment type="similarity">
    <text evidence="2 9">Belongs to the phytosulfokine family.</text>
</comment>
<dbReference type="InterPro" id="IPR009438">
    <property type="entry name" value="Phytosulfokine"/>
</dbReference>
<evidence type="ECO:0000256" key="4">
    <source>
        <dbReference type="ARBA" id="ARBA00022525"/>
    </source>
</evidence>
<evidence type="ECO:0000313" key="11">
    <source>
        <dbReference type="Proteomes" id="UP000298416"/>
    </source>
</evidence>
<dbReference type="PANTHER" id="PTHR33285:SF55">
    <property type="entry name" value="PHYTOSULFOKINES 3"/>
    <property type="match status" value="1"/>
</dbReference>
<organism evidence="10">
    <name type="scientific">Salvia splendens</name>
    <name type="common">Scarlet sage</name>
    <dbReference type="NCBI Taxonomy" id="180675"/>
    <lineage>
        <taxon>Eukaryota</taxon>
        <taxon>Viridiplantae</taxon>
        <taxon>Streptophyta</taxon>
        <taxon>Embryophyta</taxon>
        <taxon>Tracheophyta</taxon>
        <taxon>Spermatophyta</taxon>
        <taxon>Magnoliopsida</taxon>
        <taxon>eudicotyledons</taxon>
        <taxon>Gunneridae</taxon>
        <taxon>Pentapetalae</taxon>
        <taxon>asterids</taxon>
        <taxon>lamiids</taxon>
        <taxon>Lamiales</taxon>
        <taxon>Lamiaceae</taxon>
        <taxon>Nepetoideae</taxon>
        <taxon>Mentheae</taxon>
        <taxon>Salviinae</taxon>
        <taxon>Salvia</taxon>
        <taxon>Salvia subgen. Calosphace</taxon>
        <taxon>core Calosphace</taxon>
    </lineage>
</organism>
<dbReference type="EMBL" id="PNBA02000007">
    <property type="protein sequence ID" value="KAG6417454.1"/>
    <property type="molecule type" value="Genomic_DNA"/>
</dbReference>
<dbReference type="PANTHER" id="PTHR33285">
    <property type="entry name" value="PHYTOSULFOKINES 3"/>
    <property type="match status" value="1"/>
</dbReference>
<keyword evidence="3 9" id="KW-0217">Developmental protein</keyword>
<keyword evidence="6 9" id="KW-0732">Signal</keyword>
<dbReference type="AlphaFoldDB" id="A0A8X8XQX2"/>
<comment type="function">
    <text evidence="9">Promotes plant cell differentiation, organogenesis and somatic embryogenesis as well as cell proliferation.</text>
</comment>
<evidence type="ECO:0000256" key="8">
    <source>
        <dbReference type="ARBA" id="ARBA00023030"/>
    </source>
</evidence>
<sequence>MAKNLSLCITIFLLFLTFSDNLLARPESTFSDVTPVEIHGKGYGVERARGEGEDEWLMRSTLEAHIDYIYTQKQKQP</sequence>
<dbReference type="GO" id="GO:0005576">
    <property type="term" value="C:extracellular region"/>
    <property type="evidence" value="ECO:0007669"/>
    <property type="project" value="UniProtKB-SubCell"/>
</dbReference>
<dbReference type="GO" id="GO:0030154">
    <property type="term" value="P:cell differentiation"/>
    <property type="evidence" value="ECO:0007669"/>
    <property type="project" value="UniProtKB-UniRule"/>
</dbReference>
<keyword evidence="11" id="KW-1185">Reference proteome</keyword>
<comment type="PTM">
    <text evidence="9">Sulfation is important for activity and for the binding to a putative membrane receptor.</text>
</comment>
<keyword evidence="8 9" id="KW-0339">Growth factor</keyword>
<evidence type="ECO:0000256" key="2">
    <source>
        <dbReference type="ARBA" id="ARBA00010781"/>
    </source>
</evidence>
<dbReference type="Pfam" id="PF06404">
    <property type="entry name" value="PSK"/>
    <property type="match status" value="1"/>
</dbReference>
<keyword evidence="5 9" id="KW-0765">Sulfation</keyword>
<reference evidence="10" key="1">
    <citation type="submission" date="2018-01" db="EMBL/GenBank/DDBJ databases">
        <authorList>
            <person name="Mao J.F."/>
        </authorList>
    </citation>
    <scope>NUCLEOTIDE SEQUENCE</scope>
    <source>
        <strain evidence="10">Huo1</strain>
        <tissue evidence="10">Leaf</tissue>
    </source>
</reference>
<keyword evidence="4 9" id="KW-0964">Secreted</keyword>
<evidence type="ECO:0000256" key="7">
    <source>
        <dbReference type="ARBA" id="ARBA00022782"/>
    </source>
</evidence>
<accession>A0A8X8XQX2</accession>
<protein>
    <recommendedName>
        <fullName evidence="9">Phytosulfokine</fullName>
    </recommendedName>
    <component>
        <recommendedName>
            <fullName evidence="9">Phytosulfokine-alpha</fullName>
            <shortName evidence="9">PSK-alpha</shortName>
            <shortName evidence="9">Phytosulfokine-a</shortName>
        </recommendedName>
    </component>
    <component>
        <recommendedName>
            <fullName evidence="9">Phytosulfokine-beta</fullName>
            <shortName evidence="9">PSK-beta</shortName>
            <shortName evidence="9">Phytosulfokine-b</shortName>
        </recommendedName>
    </component>
</protein>
<reference evidence="10" key="2">
    <citation type="submission" date="2020-08" db="EMBL/GenBank/DDBJ databases">
        <title>Plant Genome Project.</title>
        <authorList>
            <person name="Zhang R.-G."/>
        </authorList>
    </citation>
    <scope>NUCLEOTIDE SEQUENCE</scope>
    <source>
        <strain evidence="10">Huo1</strain>
        <tissue evidence="10">Leaf</tissue>
    </source>
</reference>
<evidence type="ECO:0000256" key="9">
    <source>
        <dbReference type="RuleBase" id="RU368031"/>
    </source>
</evidence>
<dbReference type="GO" id="GO:0008083">
    <property type="term" value="F:growth factor activity"/>
    <property type="evidence" value="ECO:0007669"/>
    <property type="project" value="UniProtKB-UniRule"/>
</dbReference>
<evidence type="ECO:0000256" key="1">
    <source>
        <dbReference type="ARBA" id="ARBA00004613"/>
    </source>
</evidence>
<dbReference type="Proteomes" id="UP000298416">
    <property type="component" value="Unassembled WGS sequence"/>
</dbReference>
<evidence type="ECO:0000256" key="5">
    <source>
        <dbReference type="ARBA" id="ARBA00022641"/>
    </source>
</evidence>
<feature type="chain" id="PRO_5036515576" description="Phytosulfokine" evidence="9">
    <location>
        <begin position="25"/>
        <end position="77"/>
    </location>
</feature>
<evidence type="ECO:0000313" key="10">
    <source>
        <dbReference type="EMBL" id="KAG6417454.1"/>
    </source>
</evidence>
<comment type="PTM">
    <text evidence="9">PSK-alpha is produced by endopeptidase digestion. PSK-beta is produced from PSK-alpha by exopeptidase digestion.</text>
</comment>
<feature type="signal peptide" evidence="9">
    <location>
        <begin position="1"/>
        <end position="24"/>
    </location>
</feature>
<comment type="caution">
    <text evidence="10">The sequence shown here is derived from an EMBL/GenBank/DDBJ whole genome shotgun (WGS) entry which is preliminary data.</text>
</comment>
<gene>
    <name evidence="10" type="ORF">SASPL_119614</name>
</gene>
<evidence type="ECO:0000256" key="6">
    <source>
        <dbReference type="ARBA" id="ARBA00022729"/>
    </source>
</evidence>
<keyword evidence="7 9" id="KW-0221">Differentiation</keyword>
<comment type="subcellular location">
    <subcellularLocation>
        <location evidence="1 9">Secreted</location>
    </subcellularLocation>
</comment>
<evidence type="ECO:0000256" key="3">
    <source>
        <dbReference type="ARBA" id="ARBA00022473"/>
    </source>
</evidence>